<dbReference type="RefSeq" id="WP_272094819.1">
    <property type="nucleotide sequence ID" value="NZ_JAQNDK010000001.1"/>
</dbReference>
<comment type="caution">
    <text evidence="2">The sequence shown here is derived from an EMBL/GenBank/DDBJ whole genome shotgun (WGS) entry which is preliminary data.</text>
</comment>
<accession>A0ABT5BV76</accession>
<organism evidence="2 3">
    <name type="scientific">Sorangium atrum</name>
    <dbReference type="NCBI Taxonomy" id="2995308"/>
    <lineage>
        <taxon>Bacteria</taxon>
        <taxon>Pseudomonadati</taxon>
        <taxon>Myxococcota</taxon>
        <taxon>Polyangia</taxon>
        <taxon>Polyangiales</taxon>
        <taxon>Polyangiaceae</taxon>
        <taxon>Sorangium</taxon>
    </lineage>
</organism>
<protein>
    <submittedName>
        <fullName evidence="2">Uncharacterized protein</fullName>
    </submittedName>
</protein>
<sequence length="67" mass="7521">MNYDIGMICPACGCVTIFQAGTTTPRRCARCHDMDVETPLPPPSYERPTHPAGRSRRPDVAQLDWME</sequence>
<gene>
    <name evidence="2" type="ORF">POL72_09960</name>
</gene>
<proteinExistence type="predicted"/>
<reference evidence="2 3" key="1">
    <citation type="submission" date="2023-01" db="EMBL/GenBank/DDBJ databases">
        <title>Minimal conservation of predation-associated metabolite biosynthetic gene clusters underscores biosynthetic potential of Myxococcota including descriptions for ten novel species: Archangium lansinium sp. nov., Myxococcus landrumus sp. nov., Nannocystis bai.</title>
        <authorList>
            <person name="Ahearne A."/>
            <person name="Stevens C."/>
            <person name="Dowd S."/>
        </authorList>
    </citation>
    <scope>NUCLEOTIDE SEQUENCE [LARGE SCALE GENOMIC DNA]</scope>
    <source>
        <strain evidence="2 3">WIWO2</strain>
    </source>
</reference>
<evidence type="ECO:0000313" key="2">
    <source>
        <dbReference type="EMBL" id="MDC0678056.1"/>
    </source>
</evidence>
<keyword evidence="3" id="KW-1185">Reference proteome</keyword>
<name>A0ABT5BV76_9BACT</name>
<feature type="region of interest" description="Disordered" evidence="1">
    <location>
        <begin position="35"/>
        <end position="67"/>
    </location>
</feature>
<dbReference type="EMBL" id="JAQNDK010000001">
    <property type="protein sequence ID" value="MDC0678056.1"/>
    <property type="molecule type" value="Genomic_DNA"/>
</dbReference>
<evidence type="ECO:0000256" key="1">
    <source>
        <dbReference type="SAM" id="MobiDB-lite"/>
    </source>
</evidence>
<dbReference type="Proteomes" id="UP001217485">
    <property type="component" value="Unassembled WGS sequence"/>
</dbReference>
<evidence type="ECO:0000313" key="3">
    <source>
        <dbReference type="Proteomes" id="UP001217485"/>
    </source>
</evidence>